<keyword evidence="8 13" id="KW-0560">Oxidoreductase</keyword>
<dbReference type="InterPro" id="IPR036392">
    <property type="entry name" value="PLAT/LH2_dom_sf"/>
</dbReference>
<keyword evidence="6" id="KW-0276">Fatty acid metabolism</keyword>
<dbReference type="OMA" id="FAWMRDD"/>
<evidence type="ECO:0000256" key="13">
    <source>
        <dbReference type="RuleBase" id="RU003974"/>
    </source>
</evidence>
<dbReference type="Gene3D" id="1.20.245.10">
    <property type="entry name" value="Lipoxygenase-1, Domain 5"/>
    <property type="match status" value="1"/>
</dbReference>
<keyword evidence="11" id="KW-0275">Fatty acid biosynthesis</keyword>
<keyword evidence="17" id="KW-1185">Reference proteome</keyword>
<evidence type="ECO:0000256" key="7">
    <source>
        <dbReference type="ARBA" id="ARBA00022964"/>
    </source>
</evidence>
<dbReference type="AlphaFoldDB" id="A0A8T2RBB3"/>
<dbReference type="PRINTS" id="PR00087">
    <property type="entry name" value="LIPOXYGENASE"/>
</dbReference>
<dbReference type="Gene3D" id="2.60.60.20">
    <property type="entry name" value="PLAT/LH2 domain"/>
    <property type="match status" value="1"/>
</dbReference>
<keyword evidence="10" id="KW-0443">Lipid metabolism</keyword>
<evidence type="ECO:0000256" key="9">
    <source>
        <dbReference type="ARBA" id="ARBA00023004"/>
    </source>
</evidence>
<dbReference type="GO" id="GO:0031408">
    <property type="term" value="P:oxylipin biosynthetic process"/>
    <property type="evidence" value="ECO:0007669"/>
    <property type="project" value="UniProtKB-KW"/>
</dbReference>
<dbReference type="OrthoDB" id="407298at2759"/>
<dbReference type="InterPro" id="IPR027433">
    <property type="entry name" value="Lipoxygenase_dom_3"/>
</dbReference>
<dbReference type="GO" id="GO:0016702">
    <property type="term" value="F:oxidoreductase activity, acting on single donors with incorporation of molecular oxygen, incorporation of two atoms of oxygen"/>
    <property type="evidence" value="ECO:0007669"/>
    <property type="project" value="InterPro"/>
</dbReference>
<dbReference type="PRINTS" id="PR00468">
    <property type="entry name" value="PLTLPOXGNASE"/>
</dbReference>
<evidence type="ECO:0000256" key="11">
    <source>
        <dbReference type="ARBA" id="ARBA00023160"/>
    </source>
</evidence>
<feature type="domain" description="Lipoxygenase" evidence="15">
    <location>
        <begin position="256"/>
        <end position="949"/>
    </location>
</feature>
<dbReference type="FunFam" id="1.20.245.10:FF:000002">
    <property type="entry name" value="Lipoxygenase"/>
    <property type="match status" value="1"/>
</dbReference>
<dbReference type="PROSITE" id="PS00711">
    <property type="entry name" value="LIPOXYGENASE_1"/>
    <property type="match status" value="1"/>
</dbReference>
<evidence type="ECO:0000256" key="3">
    <source>
        <dbReference type="ARBA" id="ARBA00022516"/>
    </source>
</evidence>
<dbReference type="Pfam" id="PF01477">
    <property type="entry name" value="PLAT"/>
    <property type="match status" value="1"/>
</dbReference>
<dbReference type="InterPro" id="IPR013819">
    <property type="entry name" value="LipOase_C"/>
</dbReference>
<evidence type="ECO:0000259" key="14">
    <source>
        <dbReference type="PROSITE" id="PS50095"/>
    </source>
</evidence>
<evidence type="ECO:0000256" key="5">
    <source>
        <dbReference type="ARBA" id="ARBA00022767"/>
    </source>
</evidence>
<keyword evidence="5" id="KW-0925">Oxylipin biosynthesis</keyword>
<dbReference type="GO" id="GO:0034440">
    <property type="term" value="P:lipid oxidation"/>
    <property type="evidence" value="ECO:0007669"/>
    <property type="project" value="InterPro"/>
</dbReference>
<evidence type="ECO:0000259" key="15">
    <source>
        <dbReference type="PROSITE" id="PS51393"/>
    </source>
</evidence>
<keyword evidence="3" id="KW-0444">Lipid biosynthesis</keyword>
<evidence type="ECO:0000256" key="10">
    <source>
        <dbReference type="ARBA" id="ARBA00023098"/>
    </source>
</evidence>
<sequence>MILSSAATFQIVNAVSRDEVSGGQSNVIAATRLPRRPTRAASGLTVRVKKPPRVITSAARALGVGVSPRYLVSPHRYLQSPHRLSQSPRTPKLFYLGSGSPRQISPSQQGLGSTWTVKAIVTVRRKRHSSVQERVAEQIDAASDAAGQKVVLQLVSNFVDPKTGVGRRSNRAPLCDWAEKAGIVADKVQYTANFKLSKSFGLPGAITIKNNHQNEIFVENIALQGLPIGTVYFPCHSWVQSKFQDPQERVFFSNQPYLPSQTPAGLRDLREQNKVSFQGNGKGTRKYWESIYDYDVYNDIGNPDKNTELSRPVLGGNAKLPYPRRCRTGRPSTKTDAKAESVLEMGQNYYVPRDEVFHENKQETFVGNTLKGLVHQLVPSMTKSLQAGHEEFQSFHEIDKLYEEGIKLRNFEGDNELLKVLNVSQMTEKMQQTINKASNVLQYAKPDILSKDRFAWLRDDEFGRQMLAGANPVQIQRLQEFPPKSALDPEIYGDVQSALKQEHLAGRLEGLSVQEAIDQGKLFMLDYHDALLPFVDRVNVMPGRKMYASRTILFHTQAGSLLPLAIELSLPGRKRVFTPGNDASSYWLWQLAKAHVSSNDAGFHQLVNHWLRSHAVVEPYVIATKRQLSSMHPLFTFLQPHFRYTPEINASARQLLVNADGVIENCFTPGPVSLEISSAAYSSLWRFDQESLPNDLIRRGMAVEDANEPHGIRLVLKDYPYASDGLLLWDAIKTWVNEYVSLYYKDAKSVQDDAELQAWWEEIRTVGHADKKGESWWPTITTPEDLKGVLTTIVWVVSGFHAAVNFGQYAYGGYVPNRPCITRRLIPEDGTDEYLQFLQDPEKFFMSMLPNVQQATTTMSVVDTLSSHAPDEEYLGERARTNWTNDPAARDAFKRFSRQMDVIERVIADRNRDPFLKNRAGAGVLPYEILRPSSGPGKTSRGVPNSVSI</sequence>
<dbReference type="GO" id="GO:0046872">
    <property type="term" value="F:metal ion binding"/>
    <property type="evidence" value="ECO:0007669"/>
    <property type="project" value="UniProtKB-KW"/>
</dbReference>
<dbReference type="Pfam" id="PF00305">
    <property type="entry name" value="Lipoxygenase"/>
    <property type="match status" value="1"/>
</dbReference>
<dbReference type="Proteomes" id="UP000825935">
    <property type="component" value="Chromosome 28"/>
</dbReference>
<dbReference type="InterPro" id="IPR020833">
    <property type="entry name" value="LipOase_Fe_BS"/>
</dbReference>
<evidence type="ECO:0008006" key="18">
    <source>
        <dbReference type="Google" id="ProtNLM"/>
    </source>
</evidence>
<dbReference type="Gene3D" id="3.10.450.60">
    <property type="match status" value="1"/>
</dbReference>
<evidence type="ECO:0000256" key="2">
    <source>
        <dbReference type="ARBA" id="ARBA00009419"/>
    </source>
</evidence>
<dbReference type="InterPro" id="IPR036226">
    <property type="entry name" value="LipOase_C_sf"/>
</dbReference>
<evidence type="ECO:0000313" key="17">
    <source>
        <dbReference type="Proteomes" id="UP000825935"/>
    </source>
</evidence>
<feature type="domain" description="PLAT" evidence="14">
    <location>
        <begin position="127"/>
        <end position="253"/>
    </location>
</feature>
<dbReference type="InterPro" id="IPR001024">
    <property type="entry name" value="PLAT/LH2_dom"/>
</dbReference>
<name>A0A8T2RBB3_CERRI</name>
<proteinExistence type="inferred from homology"/>
<dbReference type="SUPFAM" id="SSF49723">
    <property type="entry name" value="Lipase/lipooxygenase domain (PLAT/LH2 domain)"/>
    <property type="match status" value="1"/>
</dbReference>
<dbReference type="GO" id="GO:0006633">
    <property type="term" value="P:fatty acid biosynthetic process"/>
    <property type="evidence" value="ECO:0007669"/>
    <property type="project" value="UniProtKB-KW"/>
</dbReference>
<evidence type="ECO:0000256" key="4">
    <source>
        <dbReference type="ARBA" id="ARBA00022723"/>
    </source>
</evidence>
<evidence type="ECO:0000256" key="1">
    <source>
        <dbReference type="ARBA" id="ARBA00001962"/>
    </source>
</evidence>
<evidence type="ECO:0000256" key="6">
    <source>
        <dbReference type="ARBA" id="ARBA00022832"/>
    </source>
</evidence>
<protein>
    <recommendedName>
        <fullName evidence="18">Lipoxygenase</fullName>
    </recommendedName>
</protein>
<comment type="caution">
    <text evidence="16">The sequence shown here is derived from an EMBL/GenBank/DDBJ whole genome shotgun (WGS) entry which is preliminary data.</text>
</comment>
<dbReference type="InterPro" id="IPR001246">
    <property type="entry name" value="LipOase_plant"/>
</dbReference>
<dbReference type="PANTHER" id="PTHR11771">
    <property type="entry name" value="LIPOXYGENASE"/>
    <property type="match status" value="1"/>
</dbReference>
<keyword evidence="4 13" id="KW-0479">Metal-binding</keyword>
<evidence type="ECO:0000256" key="12">
    <source>
        <dbReference type="PROSITE-ProRule" id="PRU00152"/>
    </source>
</evidence>
<dbReference type="PROSITE" id="PS50095">
    <property type="entry name" value="PLAT"/>
    <property type="match status" value="1"/>
</dbReference>
<gene>
    <name evidence="16" type="ORF">KP509_28G041100</name>
</gene>
<evidence type="ECO:0000256" key="8">
    <source>
        <dbReference type="ARBA" id="ARBA00023002"/>
    </source>
</evidence>
<comment type="similarity">
    <text evidence="2 13">Belongs to the lipoxygenase family.</text>
</comment>
<comment type="caution">
    <text evidence="12">Lacks conserved residue(s) required for the propagation of feature annotation.</text>
</comment>
<dbReference type="Gene3D" id="4.10.375.10">
    <property type="entry name" value="Lipoxygenase-1, Domain 2"/>
    <property type="match status" value="1"/>
</dbReference>
<dbReference type="SUPFAM" id="SSF48484">
    <property type="entry name" value="Lipoxigenase"/>
    <property type="match status" value="1"/>
</dbReference>
<dbReference type="EMBL" id="CM035433">
    <property type="protein sequence ID" value="KAH7293756.1"/>
    <property type="molecule type" value="Genomic_DNA"/>
</dbReference>
<dbReference type="SMART" id="SM00308">
    <property type="entry name" value="LH2"/>
    <property type="match status" value="1"/>
</dbReference>
<dbReference type="PROSITE" id="PS51393">
    <property type="entry name" value="LIPOXYGENASE_3"/>
    <property type="match status" value="1"/>
</dbReference>
<dbReference type="InterPro" id="IPR000907">
    <property type="entry name" value="LipOase"/>
</dbReference>
<keyword evidence="7 13" id="KW-0223">Dioxygenase</keyword>
<evidence type="ECO:0000313" key="16">
    <source>
        <dbReference type="EMBL" id="KAH7293756.1"/>
    </source>
</evidence>
<keyword evidence="9 13" id="KW-0408">Iron</keyword>
<reference evidence="16" key="1">
    <citation type="submission" date="2021-08" db="EMBL/GenBank/DDBJ databases">
        <title>WGS assembly of Ceratopteris richardii.</title>
        <authorList>
            <person name="Marchant D.B."/>
            <person name="Chen G."/>
            <person name="Jenkins J."/>
            <person name="Shu S."/>
            <person name="Leebens-Mack J."/>
            <person name="Grimwood J."/>
            <person name="Schmutz J."/>
            <person name="Soltis P."/>
            <person name="Soltis D."/>
            <person name="Chen Z.-H."/>
        </authorList>
    </citation>
    <scope>NUCLEOTIDE SEQUENCE</scope>
    <source>
        <strain evidence="16">Whitten #5841</strain>
        <tissue evidence="16">Leaf</tissue>
    </source>
</reference>
<comment type="cofactor">
    <cofactor evidence="1 13">
        <name>Fe cation</name>
        <dbReference type="ChEBI" id="CHEBI:24875"/>
    </cofactor>
</comment>
<dbReference type="Gene3D" id="4.10.372.10">
    <property type="entry name" value="Lipoxygenase-1, Domain 3"/>
    <property type="match status" value="1"/>
</dbReference>
<organism evidence="16 17">
    <name type="scientific">Ceratopteris richardii</name>
    <name type="common">Triangle waterfern</name>
    <dbReference type="NCBI Taxonomy" id="49495"/>
    <lineage>
        <taxon>Eukaryota</taxon>
        <taxon>Viridiplantae</taxon>
        <taxon>Streptophyta</taxon>
        <taxon>Embryophyta</taxon>
        <taxon>Tracheophyta</taxon>
        <taxon>Polypodiopsida</taxon>
        <taxon>Polypodiidae</taxon>
        <taxon>Polypodiales</taxon>
        <taxon>Pteridineae</taxon>
        <taxon>Pteridaceae</taxon>
        <taxon>Parkerioideae</taxon>
        <taxon>Ceratopteris</taxon>
    </lineage>
</organism>
<accession>A0A8T2RBB3</accession>